<evidence type="ECO:0000256" key="3">
    <source>
        <dbReference type="ARBA" id="ARBA00022801"/>
    </source>
</evidence>
<organism evidence="9 10">
    <name type="scientific">Lyngbya aestuarii BL J</name>
    <dbReference type="NCBI Taxonomy" id="1348334"/>
    <lineage>
        <taxon>Bacteria</taxon>
        <taxon>Bacillati</taxon>
        <taxon>Cyanobacteriota</taxon>
        <taxon>Cyanophyceae</taxon>
        <taxon>Oscillatoriophycideae</taxon>
        <taxon>Oscillatoriales</taxon>
        <taxon>Microcoleaceae</taxon>
        <taxon>Lyngbya</taxon>
    </lineage>
</organism>
<dbReference type="Proteomes" id="UP000017127">
    <property type="component" value="Unassembled WGS sequence"/>
</dbReference>
<dbReference type="InterPro" id="IPR000209">
    <property type="entry name" value="Peptidase_S8/S53_dom"/>
</dbReference>
<dbReference type="Pfam" id="PF04151">
    <property type="entry name" value="PPC"/>
    <property type="match status" value="1"/>
</dbReference>
<dbReference type="GO" id="GO:0006508">
    <property type="term" value="P:proteolysis"/>
    <property type="evidence" value="ECO:0007669"/>
    <property type="project" value="UniProtKB-KW"/>
</dbReference>
<dbReference type="Gene3D" id="2.60.120.380">
    <property type="match status" value="1"/>
</dbReference>
<dbReference type="SUPFAM" id="SSF52743">
    <property type="entry name" value="Subtilisin-like"/>
    <property type="match status" value="1"/>
</dbReference>
<comment type="similarity">
    <text evidence="1 5 6">Belongs to the peptidase S8 family.</text>
</comment>
<evidence type="ECO:0000313" key="9">
    <source>
        <dbReference type="EMBL" id="ERT09979.1"/>
    </source>
</evidence>
<dbReference type="GO" id="GO:0004252">
    <property type="term" value="F:serine-type endopeptidase activity"/>
    <property type="evidence" value="ECO:0007669"/>
    <property type="project" value="UniProtKB-UniRule"/>
</dbReference>
<name>U7QPT6_9CYAN</name>
<dbReference type="InterPro" id="IPR022398">
    <property type="entry name" value="Peptidase_S8_His-AS"/>
</dbReference>
<dbReference type="Pfam" id="PF00082">
    <property type="entry name" value="Peptidase_S8"/>
    <property type="match status" value="1"/>
</dbReference>
<accession>U7QPT6</accession>
<evidence type="ECO:0000256" key="6">
    <source>
        <dbReference type="RuleBase" id="RU003355"/>
    </source>
</evidence>
<dbReference type="PRINTS" id="PR00723">
    <property type="entry name" value="SUBTILISIN"/>
</dbReference>
<proteinExistence type="inferred from homology"/>
<dbReference type="InterPro" id="IPR023828">
    <property type="entry name" value="Peptidase_S8_Ser-AS"/>
</dbReference>
<dbReference type="PROSITE" id="PS00136">
    <property type="entry name" value="SUBTILASE_ASP"/>
    <property type="match status" value="1"/>
</dbReference>
<dbReference type="AlphaFoldDB" id="U7QPT6"/>
<feature type="domain" description="Peptidase S8/S53" evidence="7">
    <location>
        <begin position="263"/>
        <end position="523"/>
    </location>
</feature>
<dbReference type="InterPro" id="IPR023827">
    <property type="entry name" value="Peptidase_S8_Asp-AS"/>
</dbReference>
<evidence type="ECO:0000256" key="4">
    <source>
        <dbReference type="ARBA" id="ARBA00022825"/>
    </source>
</evidence>
<evidence type="ECO:0000256" key="2">
    <source>
        <dbReference type="ARBA" id="ARBA00022670"/>
    </source>
</evidence>
<dbReference type="PANTHER" id="PTHR43806">
    <property type="entry name" value="PEPTIDASE S8"/>
    <property type="match status" value="1"/>
</dbReference>
<feature type="active site" description="Charge relay system" evidence="5">
    <location>
        <position position="272"/>
    </location>
</feature>
<dbReference type="InterPro" id="IPR036852">
    <property type="entry name" value="Peptidase_S8/S53_dom_sf"/>
</dbReference>
<dbReference type="PATRIC" id="fig|1348334.3.peg.213"/>
<evidence type="ECO:0000313" key="10">
    <source>
        <dbReference type="Proteomes" id="UP000017127"/>
    </source>
</evidence>
<evidence type="ECO:0000256" key="1">
    <source>
        <dbReference type="ARBA" id="ARBA00011073"/>
    </source>
</evidence>
<protein>
    <submittedName>
        <fullName evidence="9">Subtilase family protein</fullName>
    </submittedName>
</protein>
<dbReference type="RefSeq" id="WP_023064040.1">
    <property type="nucleotide sequence ID" value="NZ_AUZM01000001.1"/>
</dbReference>
<dbReference type="PROSITE" id="PS00138">
    <property type="entry name" value="SUBTILASE_SER"/>
    <property type="match status" value="1"/>
</dbReference>
<dbReference type="PANTHER" id="PTHR43806:SF11">
    <property type="entry name" value="CEREVISIN-RELATED"/>
    <property type="match status" value="1"/>
</dbReference>
<dbReference type="InterPro" id="IPR007280">
    <property type="entry name" value="Peptidase_C_arc/bac"/>
</dbReference>
<dbReference type="CDD" id="cd07473">
    <property type="entry name" value="Peptidases_S8_Subtilisin_like"/>
    <property type="match status" value="1"/>
</dbReference>
<keyword evidence="3 5" id="KW-0378">Hydrolase</keyword>
<feature type="domain" description="Peptidase C-terminal archaeal/bacterial" evidence="8">
    <location>
        <begin position="113"/>
        <end position="184"/>
    </location>
</feature>
<dbReference type="PROSITE" id="PS51892">
    <property type="entry name" value="SUBTILASE"/>
    <property type="match status" value="1"/>
</dbReference>
<gene>
    <name evidence="9" type="ORF">M595_0216</name>
</gene>
<dbReference type="Gene3D" id="3.40.50.200">
    <property type="entry name" value="Peptidase S8/S53 domain"/>
    <property type="match status" value="1"/>
</dbReference>
<evidence type="ECO:0000259" key="8">
    <source>
        <dbReference type="Pfam" id="PF04151"/>
    </source>
</evidence>
<dbReference type="PROSITE" id="PS00137">
    <property type="entry name" value="SUBTILASE_HIS"/>
    <property type="match status" value="1"/>
</dbReference>
<feature type="active site" description="Charge relay system" evidence="5">
    <location>
        <position position="327"/>
    </location>
</feature>
<evidence type="ECO:0000259" key="7">
    <source>
        <dbReference type="Pfam" id="PF00082"/>
    </source>
</evidence>
<keyword evidence="10" id="KW-1185">Reference proteome</keyword>
<evidence type="ECO:0000256" key="5">
    <source>
        <dbReference type="PROSITE-ProRule" id="PRU01240"/>
    </source>
</evidence>
<reference evidence="9 10" key="1">
    <citation type="journal article" date="2013" name="Front. Microbiol.">
        <title>Comparative genomic analyses of the cyanobacterium, Lyngbya aestuarii BL J, a powerful hydrogen producer.</title>
        <authorList>
            <person name="Kothari A."/>
            <person name="Vaughn M."/>
            <person name="Garcia-Pichel F."/>
        </authorList>
    </citation>
    <scope>NUCLEOTIDE SEQUENCE [LARGE SCALE GENOMIC DNA]</scope>
    <source>
        <strain evidence="9 10">BL J</strain>
    </source>
</reference>
<dbReference type="OrthoDB" id="9798386at2"/>
<keyword evidence="4 5" id="KW-0720">Serine protease</keyword>
<keyword evidence="2 5" id="KW-0645">Protease</keyword>
<dbReference type="InterPro" id="IPR034204">
    <property type="entry name" value="PfSUB1-like_cat_dom"/>
</dbReference>
<comment type="caution">
    <text evidence="9">The sequence shown here is derived from an EMBL/GenBank/DDBJ whole genome shotgun (WGS) entry which is preliminary data.</text>
</comment>
<feature type="active site" description="Charge relay system" evidence="5">
    <location>
        <position position="488"/>
    </location>
</feature>
<dbReference type="SUPFAM" id="SSF89260">
    <property type="entry name" value="Collagen-binding domain"/>
    <property type="match status" value="1"/>
</dbReference>
<dbReference type="InterPro" id="IPR015500">
    <property type="entry name" value="Peptidase_S8_subtilisin-rel"/>
</dbReference>
<sequence>MFETQVDFAQVHLLDPTTGAEILDSTQWSGYSEPLVPSILDSFLLEPTIITETSDFSLDNNSNLIATDPLTGDSLTNTFLLPVVDDTLTTAQDLGTIEGTQTVSDSVGIDDLNDYYRIQLNSASNLNLSLDGLTADADLELIADYNSDGFADYSEVIDSSYRAGTFSDNISARLPAGTYFINVEQYSGSTPYTLTVSATPTTVVESVSDFDSTQGYGLINASDAVSRAIGSPVSFADVPDTYYPNWGLNTINVAQVWSQGYTGEGVVVAVLDTGVDYTHPDLDGRIWQNIDEIPNNGIDDDGNGYADDVIGWDFIYNDADPMDFFNHGTHVAGIVAAEANEFGVTGVAPNAQIMPVQVMTDYLGGVESVASGIYYAVNNGADVINMSLGFEDSFYNDLTPLQEAVQFAAENGVVVVSSSGNQDWPSPLYPAQYATDWGIAVGASNFYNSVADFSNDAGFTPLDYVVAPGVGIYSTTPNNNYEYFDGTSMAAPHVAGVAALMLSANPNLTVAEVEQILTETANDSVLIA</sequence>
<dbReference type="EMBL" id="AUZM01000001">
    <property type="protein sequence ID" value="ERT09979.1"/>
    <property type="molecule type" value="Genomic_DNA"/>
</dbReference>
<dbReference type="InterPro" id="IPR050131">
    <property type="entry name" value="Peptidase_S8_subtilisin-like"/>
</dbReference>